<dbReference type="EMBL" id="BK015904">
    <property type="protein sequence ID" value="DAD72735.1"/>
    <property type="molecule type" value="Genomic_DNA"/>
</dbReference>
<proteinExistence type="predicted"/>
<organism evidence="1">
    <name type="scientific">Siphoviridae sp. ct7EW56</name>
    <dbReference type="NCBI Taxonomy" id="2827562"/>
    <lineage>
        <taxon>Viruses</taxon>
        <taxon>Duplodnaviria</taxon>
        <taxon>Heunggongvirae</taxon>
        <taxon>Uroviricota</taxon>
        <taxon>Caudoviricetes</taxon>
    </lineage>
</organism>
<reference evidence="1" key="1">
    <citation type="journal article" date="2021" name="Proc. Natl. Acad. Sci. U.S.A.">
        <title>A Catalog of Tens of Thousands of Viruses from Human Metagenomes Reveals Hidden Associations with Chronic Diseases.</title>
        <authorList>
            <person name="Tisza M.J."/>
            <person name="Buck C.B."/>
        </authorList>
    </citation>
    <scope>NUCLEOTIDE SEQUENCE</scope>
    <source>
        <strain evidence="1">Ct7EW56</strain>
    </source>
</reference>
<evidence type="ECO:0000313" key="1">
    <source>
        <dbReference type="EMBL" id="DAD72735.1"/>
    </source>
</evidence>
<name>A0A8S5LSB5_9CAUD</name>
<accession>A0A8S5LSB5</accession>
<sequence>MATKAQAKATAKYEKNAYFKALVRFRKEDEERIRAAAGDSLNGFIVKCVLDHLEDQPKTAEDQADQGDHENARLWIKKAKNY</sequence>
<protein>
    <submittedName>
        <fullName evidence="1">Uncharacterized protein</fullName>
    </submittedName>
</protein>